<gene>
    <name evidence="2" type="ORF">SAMN05421636_11813</name>
</gene>
<evidence type="ECO:0000256" key="1">
    <source>
        <dbReference type="SAM" id="SignalP"/>
    </source>
</evidence>
<protein>
    <recommendedName>
        <fullName evidence="4">DUF3179 domain-containing protein</fullName>
    </recommendedName>
</protein>
<evidence type="ECO:0000313" key="2">
    <source>
        <dbReference type="EMBL" id="SDF20003.1"/>
    </source>
</evidence>
<dbReference type="AlphaFoldDB" id="A0A1G7J531"/>
<dbReference type="OrthoDB" id="9806357at2"/>
<feature type="chain" id="PRO_5011752650" description="DUF3179 domain-containing protein" evidence="1">
    <location>
        <begin position="23"/>
        <end position="358"/>
    </location>
</feature>
<reference evidence="2 3" key="1">
    <citation type="submission" date="2016-10" db="EMBL/GenBank/DDBJ databases">
        <authorList>
            <person name="de Groot N.N."/>
        </authorList>
    </citation>
    <scope>NUCLEOTIDE SEQUENCE [LARGE SCALE GENOMIC DNA]</scope>
    <source>
        <strain evidence="2 3">DSM 23421</strain>
    </source>
</reference>
<dbReference type="STRING" id="641691.SAMN05421636_11813"/>
<dbReference type="InterPro" id="IPR021516">
    <property type="entry name" value="DUF3179"/>
</dbReference>
<feature type="signal peptide" evidence="1">
    <location>
        <begin position="1"/>
        <end position="22"/>
    </location>
</feature>
<dbReference type="PROSITE" id="PS51257">
    <property type="entry name" value="PROKAR_LIPOPROTEIN"/>
    <property type="match status" value="1"/>
</dbReference>
<proteinExistence type="predicted"/>
<dbReference type="Proteomes" id="UP000199109">
    <property type="component" value="Unassembled WGS sequence"/>
</dbReference>
<evidence type="ECO:0008006" key="4">
    <source>
        <dbReference type="Google" id="ProtNLM"/>
    </source>
</evidence>
<dbReference type="RefSeq" id="WP_091874271.1">
    <property type="nucleotide sequence ID" value="NZ_FNAO01000018.1"/>
</dbReference>
<accession>A0A1G7J531</accession>
<sequence length="358" mass="39801">MKKKIFTLVCAGLLISCSTSSTQESTPIEGQDSNPPPVTSVEWSIPISEVLDGGPGKDGIPALINPNFSPVQNINYLRDTDLVLGIKNGDDVRAYPHPILDWHEIVNDNLGDISVAITYCPLTGTGIGWNRIIKGNETTFGVSGLLYNTNLIPYDRETDSNWSQILNESVNGELLGEKADLIKLFETDWRTWKSLFPNSQVLSINTGFSRTYGIYPYGDYNTNNDRFLFPVPKDGRLPSKQRVHAIVDGTDAKAYKFFDFENGNSIIRDTFKGKEYIIVGNPNFIVSFEMMGELAALDFEYVHNGSEALLQDNEGTVWNVFGEAISGPRQGQSLGDSPAFMGMWFSIPAFYTTELYQN</sequence>
<organism evidence="2 3">
    <name type="scientific">Pricia antarctica</name>
    <dbReference type="NCBI Taxonomy" id="641691"/>
    <lineage>
        <taxon>Bacteria</taxon>
        <taxon>Pseudomonadati</taxon>
        <taxon>Bacteroidota</taxon>
        <taxon>Flavobacteriia</taxon>
        <taxon>Flavobacteriales</taxon>
        <taxon>Flavobacteriaceae</taxon>
        <taxon>Pricia</taxon>
    </lineage>
</organism>
<name>A0A1G7J531_9FLAO</name>
<keyword evidence="3" id="KW-1185">Reference proteome</keyword>
<evidence type="ECO:0000313" key="3">
    <source>
        <dbReference type="Proteomes" id="UP000199109"/>
    </source>
</evidence>
<dbReference type="EMBL" id="FNAO01000018">
    <property type="protein sequence ID" value="SDF20003.1"/>
    <property type="molecule type" value="Genomic_DNA"/>
</dbReference>
<dbReference type="Pfam" id="PF11376">
    <property type="entry name" value="DUF3179"/>
    <property type="match status" value="1"/>
</dbReference>
<keyword evidence="1" id="KW-0732">Signal</keyword>